<dbReference type="Gene3D" id="2.70.98.40">
    <property type="entry name" value="Glycoside hydrolase, family 65, N-terminal domain"/>
    <property type="match status" value="1"/>
</dbReference>
<dbReference type="EMBL" id="RJVG01000001">
    <property type="protein sequence ID" value="ROR31827.1"/>
    <property type="molecule type" value="Genomic_DNA"/>
</dbReference>
<keyword evidence="3" id="KW-0808">Transferase</keyword>
<dbReference type="InterPro" id="IPR017045">
    <property type="entry name" value="Malt_Pase/Glycosyl_Hdrlase"/>
</dbReference>
<feature type="domain" description="Glycoside hydrolase family 65 central catalytic" evidence="6">
    <location>
        <begin position="290"/>
        <end position="647"/>
    </location>
</feature>
<dbReference type="InterPro" id="IPR005194">
    <property type="entry name" value="Glyco_hydro_65_C"/>
</dbReference>
<dbReference type="Gene3D" id="1.50.10.10">
    <property type="match status" value="1"/>
</dbReference>
<dbReference type="Pfam" id="PF03633">
    <property type="entry name" value="Glyco_hydro_65C"/>
    <property type="match status" value="1"/>
</dbReference>
<dbReference type="InterPro" id="IPR011013">
    <property type="entry name" value="Gal_mutarotase_sf_dom"/>
</dbReference>
<feature type="binding site" evidence="5">
    <location>
        <begin position="579"/>
        <end position="580"/>
    </location>
    <ligand>
        <name>substrate</name>
    </ligand>
</feature>
<name>A0A3N1Y3H4_9FIRM</name>
<protein>
    <submittedName>
        <fullName evidence="9">Kojibiose phosphorylase/nigerose phosphorylase</fullName>
    </submittedName>
</protein>
<evidence type="ECO:0000313" key="9">
    <source>
        <dbReference type="EMBL" id="ROR31827.1"/>
    </source>
</evidence>
<dbReference type="PANTHER" id="PTHR11051">
    <property type="entry name" value="GLYCOSYL HYDROLASE-RELATED"/>
    <property type="match status" value="1"/>
</dbReference>
<dbReference type="Pfam" id="PF03636">
    <property type="entry name" value="Glyco_hydro_65N"/>
    <property type="match status" value="1"/>
</dbReference>
<dbReference type="SUPFAM" id="SSF48208">
    <property type="entry name" value="Six-hairpin glycosidases"/>
    <property type="match status" value="1"/>
</dbReference>
<proteinExistence type="inferred from homology"/>
<evidence type="ECO:0000313" key="10">
    <source>
        <dbReference type="Proteomes" id="UP000273083"/>
    </source>
</evidence>
<dbReference type="AlphaFoldDB" id="A0A3N1Y3H4"/>
<dbReference type="InterPro" id="IPR005196">
    <property type="entry name" value="Glyco_hydro_65_N"/>
</dbReference>
<dbReference type="Gene3D" id="2.60.420.10">
    <property type="entry name" value="Maltose phosphorylase, domain 3"/>
    <property type="match status" value="1"/>
</dbReference>
<dbReference type="InterPro" id="IPR008928">
    <property type="entry name" value="6-hairpin_glycosidase_sf"/>
</dbReference>
<feature type="active site" description="Proton donor" evidence="4">
    <location>
        <position position="466"/>
    </location>
</feature>
<sequence>MKWSISQDYFNGEEISKNGNKYLIGNGYLGIRGTLQEYDKSSYPAINLSGIYDKYKDGWREPLNAPNGLYTYIEVNGKSFRLPNVAPREHSQQLDIRYGIFTRTTVWEVDQGNITIHAEQFASLPVKHLIGFKFCVRADFDGDISIITGIDGDVWDIHGPHYKEITLNRNEEQITAFAVTNEEDRVSVSEEIFKDFVSDENIIRENKKIFRKFNVKAKKDNTYTFYKYISIFTSNDDSNPNKASMELLNQKRTSDYEVLLEEHKREWEKLWEKSEVLIEGDDEAMLALNYSIYHLHCIAPRHLSSLSIPARGLSGQTYKGAVFWDTEMFMLDLFLYTEPEVVKTLLKYRVDTLGGALKKARHYGYEGAFYPWESQEGGYDACTDYNVTDVFTGRPVRTYFKDKQVHISSAIVYGIMKYVHYTKDYGFLLEGGAKVIIECARFYQNLLVKKVTGTKYEIHDVIGPDEYHERINNNVYTNRMAKFTFESALFAIEKLKDLDTKYFDELDGEYNLNIFANQLKDAIKNIYIKEPDRNGIIEQFDGYFDLEEVSIEELKQRILDEREYWGGANGIASHTRIIKQADVVTMLNLFKDEYSTVIKEKNFDYYEPRTEHGSSLSACMYAMLACKCGKPEKAYPFFLKTANADLMGGGKEWAGLVYIGGTHPAAAGGAYKTVVEGFGGLTIEEDELVIKPHLPKRWKSLIFNVLHNGKWSRIKIQGDQVTIQII</sequence>
<gene>
    <name evidence="9" type="ORF">EDD66_101446</name>
</gene>
<keyword evidence="10" id="KW-1185">Reference proteome</keyword>
<evidence type="ECO:0000259" key="8">
    <source>
        <dbReference type="Pfam" id="PF03636"/>
    </source>
</evidence>
<evidence type="ECO:0000256" key="4">
    <source>
        <dbReference type="PIRSR" id="PIRSR036289-50"/>
    </source>
</evidence>
<dbReference type="RefSeq" id="WP_123607914.1">
    <property type="nucleotide sequence ID" value="NZ_RJVG01000001.1"/>
</dbReference>
<feature type="binding site" evidence="5">
    <location>
        <begin position="324"/>
        <end position="325"/>
    </location>
    <ligand>
        <name>substrate</name>
    </ligand>
</feature>
<dbReference type="Proteomes" id="UP000273083">
    <property type="component" value="Unassembled WGS sequence"/>
</dbReference>
<organism evidence="9 10">
    <name type="scientific">Mobilisporobacter senegalensis</name>
    <dbReference type="NCBI Taxonomy" id="1329262"/>
    <lineage>
        <taxon>Bacteria</taxon>
        <taxon>Bacillati</taxon>
        <taxon>Bacillota</taxon>
        <taxon>Clostridia</taxon>
        <taxon>Lachnospirales</taxon>
        <taxon>Lachnospiraceae</taxon>
        <taxon>Mobilisporobacter</taxon>
    </lineage>
</organism>
<evidence type="ECO:0000256" key="1">
    <source>
        <dbReference type="ARBA" id="ARBA00006768"/>
    </source>
</evidence>
<evidence type="ECO:0000259" key="7">
    <source>
        <dbReference type="Pfam" id="PF03633"/>
    </source>
</evidence>
<dbReference type="InterPro" id="IPR037018">
    <property type="entry name" value="GH65_N"/>
</dbReference>
<dbReference type="GO" id="GO:0016757">
    <property type="term" value="F:glycosyltransferase activity"/>
    <property type="evidence" value="ECO:0007669"/>
    <property type="project" value="UniProtKB-KW"/>
</dbReference>
<dbReference type="PANTHER" id="PTHR11051:SF8">
    <property type="entry name" value="PROTEIN-GLUCOSYLGALACTOSYLHYDROXYLYSINE GLUCOSIDASE"/>
    <property type="match status" value="1"/>
</dbReference>
<evidence type="ECO:0000256" key="2">
    <source>
        <dbReference type="ARBA" id="ARBA00022676"/>
    </source>
</evidence>
<evidence type="ECO:0000259" key="6">
    <source>
        <dbReference type="Pfam" id="PF03632"/>
    </source>
</evidence>
<keyword evidence="2" id="KW-0328">Glycosyltransferase</keyword>
<comment type="similarity">
    <text evidence="1">Belongs to the glycosyl hydrolase 65 family.</text>
</comment>
<dbReference type="GO" id="GO:0005975">
    <property type="term" value="P:carbohydrate metabolic process"/>
    <property type="evidence" value="ECO:0007669"/>
    <property type="project" value="InterPro"/>
</dbReference>
<feature type="domain" description="Glycoside hydrolase family 65 N-terminal" evidence="8">
    <location>
        <begin position="10"/>
        <end position="234"/>
    </location>
</feature>
<accession>A0A3N1Y3H4</accession>
<dbReference type="OrthoDB" id="9758855at2"/>
<dbReference type="GO" id="GO:0030246">
    <property type="term" value="F:carbohydrate binding"/>
    <property type="evidence" value="ECO:0007669"/>
    <property type="project" value="InterPro"/>
</dbReference>
<dbReference type="Pfam" id="PF03632">
    <property type="entry name" value="Glyco_hydro_65m"/>
    <property type="match status" value="1"/>
</dbReference>
<feature type="domain" description="Glycoside hydrolase family 65 C-terminal" evidence="7">
    <location>
        <begin position="683"/>
        <end position="724"/>
    </location>
</feature>
<dbReference type="PIRSF" id="PIRSF036289">
    <property type="entry name" value="Glycosyl_hydrolase_malt_phosph"/>
    <property type="match status" value="1"/>
</dbReference>
<dbReference type="SUPFAM" id="SSF74650">
    <property type="entry name" value="Galactose mutarotase-like"/>
    <property type="match status" value="1"/>
</dbReference>
<reference evidence="9 10" key="1">
    <citation type="submission" date="2018-11" db="EMBL/GenBank/DDBJ databases">
        <title>Genomic Encyclopedia of Type Strains, Phase IV (KMG-IV): sequencing the most valuable type-strain genomes for metagenomic binning, comparative biology and taxonomic classification.</title>
        <authorList>
            <person name="Goeker M."/>
        </authorList>
    </citation>
    <scope>NUCLEOTIDE SEQUENCE [LARGE SCALE GENOMIC DNA]</scope>
    <source>
        <strain evidence="9 10">DSM 26537</strain>
    </source>
</reference>
<evidence type="ECO:0000256" key="3">
    <source>
        <dbReference type="ARBA" id="ARBA00022679"/>
    </source>
</evidence>
<dbReference type="InterPro" id="IPR012341">
    <property type="entry name" value="6hp_glycosidase-like_sf"/>
</dbReference>
<dbReference type="InterPro" id="IPR005195">
    <property type="entry name" value="Glyco_hydro_65_M"/>
</dbReference>
<comment type="caution">
    <text evidence="9">The sequence shown here is derived from an EMBL/GenBank/DDBJ whole genome shotgun (WGS) entry which is preliminary data.</text>
</comment>
<dbReference type="GO" id="GO:0004553">
    <property type="term" value="F:hydrolase activity, hydrolyzing O-glycosyl compounds"/>
    <property type="evidence" value="ECO:0007669"/>
    <property type="project" value="TreeGrafter"/>
</dbReference>
<evidence type="ECO:0000256" key="5">
    <source>
        <dbReference type="PIRSR" id="PIRSR036289-51"/>
    </source>
</evidence>